<dbReference type="GO" id="GO:0071555">
    <property type="term" value="P:cell wall organization"/>
    <property type="evidence" value="ECO:0007669"/>
    <property type="project" value="UniProtKB-KW"/>
</dbReference>
<comment type="similarity">
    <text evidence="11">Belongs to the glycosyltransferase 51 family.</text>
</comment>
<evidence type="ECO:0000313" key="13">
    <source>
        <dbReference type="EMBL" id="OQW52705.1"/>
    </source>
</evidence>
<keyword evidence="9 11" id="KW-0472">Membrane</keyword>
<dbReference type="UniPathway" id="UPA00219"/>
<keyword evidence="6 11" id="KW-0133">Cell shape</keyword>
<keyword evidence="10 11" id="KW-0961">Cell wall biogenesis/degradation</keyword>
<keyword evidence="1 11" id="KW-1003">Cell membrane</keyword>
<keyword evidence="4 11" id="KW-0808">Transferase</keyword>
<evidence type="ECO:0000256" key="9">
    <source>
        <dbReference type="ARBA" id="ARBA00023136"/>
    </source>
</evidence>
<proteinExistence type="inferred from homology"/>
<dbReference type="EC" id="2.4.99.28" evidence="11"/>
<evidence type="ECO:0000256" key="2">
    <source>
        <dbReference type="ARBA" id="ARBA00022519"/>
    </source>
</evidence>
<accession>A0A1W9HZ21</accession>
<dbReference type="GO" id="GO:0009252">
    <property type="term" value="P:peptidoglycan biosynthetic process"/>
    <property type="evidence" value="ECO:0007669"/>
    <property type="project" value="UniProtKB-UniRule"/>
</dbReference>
<keyword evidence="5 11" id="KW-0812">Transmembrane</keyword>
<comment type="caution">
    <text evidence="13">The sequence shown here is derived from an EMBL/GenBank/DDBJ whole genome shotgun (WGS) entry which is preliminary data.</text>
</comment>
<gene>
    <name evidence="11" type="primary">mtgA</name>
    <name evidence="13" type="ORF">A4S15_07785</name>
</gene>
<dbReference type="AlphaFoldDB" id="A0A1W9HZ21"/>
<reference evidence="13 14" key="1">
    <citation type="journal article" date="2017" name="Water Res.">
        <title>Comammox in drinking water systems.</title>
        <authorList>
            <person name="Wang Y."/>
            <person name="Ma L."/>
            <person name="Mao Y."/>
            <person name="Jiang X."/>
            <person name="Xia Y."/>
            <person name="Yu K."/>
            <person name="Li B."/>
            <person name="Zhang T."/>
        </authorList>
    </citation>
    <scope>NUCLEOTIDE SEQUENCE [LARGE SCALE GENOMIC DNA]</scope>
    <source>
        <strain evidence="13">SG_bin8</strain>
    </source>
</reference>
<evidence type="ECO:0000313" key="14">
    <source>
        <dbReference type="Proteomes" id="UP000192872"/>
    </source>
</evidence>
<keyword evidence="2 11" id="KW-0997">Cell inner membrane</keyword>
<evidence type="ECO:0000256" key="7">
    <source>
        <dbReference type="ARBA" id="ARBA00022984"/>
    </source>
</evidence>
<dbReference type="NCBIfam" id="TIGR02070">
    <property type="entry name" value="mono_pep_trsgly"/>
    <property type="match status" value="1"/>
</dbReference>
<dbReference type="Gene3D" id="1.10.3810.10">
    <property type="entry name" value="Biosynthetic peptidoglycan transglycosylase-like"/>
    <property type="match status" value="1"/>
</dbReference>
<organism evidence="13 14">
    <name type="scientific">Candidatus Raskinella chloraquaticus</name>
    <dbReference type="NCBI Taxonomy" id="1951219"/>
    <lineage>
        <taxon>Bacteria</taxon>
        <taxon>Pseudomonadati</taxon>
        <taxon>Pseudomonadota</taxon>
        <taxon>Alphaproteobacteria</taxon>
        <taxon>Hyphomicrobiales</taxon>
        <taxon>Phreatobacteraceae</taxon>
        <taxon>Candidatus Raskinella</taxon>
    </lineage>
</organism>
<comment type="subcellular location">
    <subcellularLocation>
        <location evidence="11">Cell inner membrane</location>
        <topology evidence="11">Single-pass membrane protein</topology>
    </subcellularLocation>
</comment>
<dbReference type="EMBL" id="LWDL01000012">
    <property type="protein sequence ID" value="OQW52705.1"/>
    <property type="molecule type" value="Genomic_DNA"/>
</dbReference>
<evidence type="ECO:0000256" key="6">
    <source>
        <dbReference type="ARBA" id="ARBA00022960"/>
    </source>
</evidence>
<comment type="catalytic activity">
    <reaction evidence="11">
        <text>[GlcNAc-(1-&gt;4)-Mur2Ac(oyl-L-Ala-gamma-D-Glu-L-Lys-D-Ala-D-Ala)](n)-di-trans,octa-cis-undecaprenyl diphosphate + beta-D-GlcNAc-(1-&gt;4)-Mur2Ac(oyl-L-Ala-gamma-D-Glu-L-Lys-D-Ala-D-Ala)-di-trans,octa-cis-undecaprenyl diphosphate = [GlcNAc-(1-&gt;4)-Mur2Ac(oyl-L-Ala-gamma-D-Glu-L-Lys-D-Ala-D-Ala)](n+1)-di-trans,octa-cis-undecaprenyl diphosphate + di-trans,octa-cis-undecaprenyl diphosphate + H(+)</text>
        <dbReference type="Rhea" id="RHEA:23708"/>
        <dbReference type="Rhea" id="RHEA-COMP:9602"/>
        <dbReference type="Rhea" id="RHEA-COMP:9603"/>
        <dbReference type="ChEBI" id="CHEBI:15378"/>
        <dbReference type="ChEBI" id="CHEBI:58405"/>
        <dbReference type="ChEBI" id="CHEBI:60033"/>
        <dbReference type="ChEBI" id="CHEBI:78435"/>
        <dbReference type="EC" id="2.4.99.28"/>
    </reaction>
</comment>
<dbReference type="GO" id="GO:0008955">
    <property type="term" value="F:peptidoglycan glycosyltransferase activity"/>
    <property type="evidence" value="ECO:0007669"/>
    <property type="project" value="UniProtKB-UniRule"/>
</dbReference>
<dbReference type="Proteomes" id="UP000192872">
    <property type="component" value="Unassembled WGS sequence"/>
</dbReference>
<dbReference type="InterPro" id="IPR001264">
    <property type="entry name" value="Glyco_trans_51"/>
</dbReference>
<dbReference type="Pfam" id="PF00912">
    <property type="entry name" value="Transgly"/>
    <property type="match status" value="1"/>
</dbReference>
<dbReference type="PANTHER" id="PTHR30400">
    <property type="entry name" value="MONOFUNCTIONAL BIOSYNTHETIC PEPTIDOGLYCAN TRANSGLYCOSYLASE"/>
    <property type="match status" value="1"/>
</dbReference>
<comment type="function">
    <text evidence="11">Peptidoglycan polymerase that catalyzes glycan chain elongation from lipid-linked precursors.</text>
</comment>
<dbReference type="STRING" id="1827387.A4S15_07785"/>
<dbReference type="HAMAP" id="MF_00766">
    <property type="entry name" value="PGT_MtgA"/>
    <property type="match status" value="1"/>
</dbReference>
<dbReference type="SUPFAM" id="SSF53955">
    <property type="entry name" value="Lysozyme-like"/>
    <property type="match status" value="1"/>
</dbReference>
<dbReference type="InterPro" id="IPR036950">
    <property type="entry name" value="PBP_transglycosylase"/>
</dbReference>
<dbReference type="InterPro" id="IPR011812">
    <property type="entry name" value="Pep_trsgly"/>
</dbReference>
<keyword evidence="3 11" id="KW-0328">Glycosyltransferase</keyword>
<sequence length="222" mass="24694">MWRRAAIAVIVLLALPYGLALVYRFVPPPSTLMLWRYVQGLPVERVYVPLEQISPALVAAVVTSEDGGFCRHYGIDPGAIRDALRRAEERDDDVRGTSTITQQTAKNLFLWQGRSWIRKGLEAPLALWLTLVWPKDRVIEVYLNMVEWGDGIFGVEAAARHAFGVSATALNTAQGALLAVALPNPRQRDARRPGVLHRRLAARLIARLQNGGANVQCVRRAR</sequence>
<evidence type="ECO:0000256" key="4">
    <source>
        <dbReference type="ARBA" id="ARBA00022679"/>
    </source>
</evidence>
<dbReference type="GO" id="GO:0009274">
    <property type="term" value="C:peptidoglycan-based cell wall"/>
    <property type="evidence" value="ECO:0007669"/>
    <property type="project" value="InterPro"/>
</dbReference>
<dbReference type="GO" id="GO:0005886">
    <property type="term" value="C:plasma membrane"/>
    <property type="evidence" value="ECO:0007669"/>
    <property type="project" value="UniProtKB-SubCell"/>
</dbReference>
<evidence type="ECO:0000259" key="12">
    <source>
        <dbReference type="Pfam" id="PF00912"/>
    </source>
</evidence>
<protein>
    <recommendedName>
        <fullName evidence="11">Biosynthetic peptidoglycan transglycosylase</fullName>
        <ecNumber evidence="11">2.4.99.28</ecNumber>
    </recommendedName>
    <alternativeName>
        <fullName evidence="11">Glycan polymerase</fullName>
    </alternativeName>
    <alternativeName>
        <fullName evidence="11">Peptidoglycan glycosyltransferase MtgA</fullName>
        <shortName evidence="11">PGT</shortName>
    </alternativeName>
</protein>
<comment type="pathway">
    <text evidence="11">Cell wall biogenesis; peptidoglycan biosynthesis.</text>
</comment>
<dbReference type="GO" id="GO:0008360">
    <property type="term" value="P:regulation of cell shape"/>
    <property type="evidence" value="ECO:0007669"/>
    <property type="project" value="UniProtKB-KW"/>
</dbReference>
<evidence type="ECO:0000256" key="1">
    <source>
        <dbReference type="ARBA" id="ARBA00022475"/>
    </source>
</evidence>
<dbReference type="RefSeq" id="WP_376800347.1">
    <property type="nucleotide sequence ID" value="NZ_DBNB01000037.1"/>
</dbReference>
<evidence type="ECO:0000256" key="10">
    <source>
        <dbReference type="ARBA" id="ARBA00023316"/>
    </source>
</evidence>
<feature type="domain" description="Glycosyl transferase family 51" evidence="12">
    <location>
        <begin position="43"/>
        <end position="192"/>
    </location>
</feature>
<evidence type="ECO:0000256" key="5">
    <source>
        <dbReference type="ARBA" id="ARBA00022692"/>
    </source>
</evidence>
<name>A0A1W9HZ21_9HYPH</name>
<evidence type="ECO:0000256" key="3">
    <source>
        <dbReference type="ARBA" id="ARBA00022676"/>
    </source>
</evidence>
<dbReference type="InterPro" id="IPR023346">
    <property type="entry name" value="Lysozyme-like_dom_sf"/>
</dbReference>
<dbReference type="PANTHER" id="PTHR30400:SF0">
    <property type="entry name" value="BIOSYNTHETIC PEPTIDOGLYCAN TRANSGLYCOSYLASE"/>
    <property type="match status" value="1"/>
</dbReference>
<keyword evidence="7 11" id="KW-0573">Peptidoglycan synthesis</keyword>
<keyword evidence="8 11" id="KW-1133">Transmembrane helix</keyword>
<evidence type="ECO:0000256" key="8">
    <source>
        <dbReference type="ARBA" id="ARBA00022989"/>
    </source>
</evidence>
<evidence type="ECO:0000256" key="11">
    <source>
        <dbReference type="HAMAP-Rule" id="MF_00766"/>
    </source>
</evidence>
<dbReference type="GO" id="GO:0016763">
    <property type="term" value="F:pentosyltransferase activity"/>
    <property type="evidence" value="ECO:0007669"/>
    <property type="project" value="InterPro"/>
</dbReference>